<dbReference type="PROSITE" id="PS50072">
    <property type="entry name" value="CSA_PPIASE_2"/>
    <property type="match status" value="1"/>
</dbReference>
<sequence>MAVWQVFLKLLLTSGIAQVVAWVLPIEPRTKKTALSTLKNGCQSNRRALLTSAFTTSAAAFSVLSFPNHAAAATRAVGSGEIACREAGDCLQKGEWDGAVGWNWGGKDRCDASDPQCGPDGKLRGEIVGKSVPPEISQITCVAVIRIDVGREESGVLRLGFYGKDAPASVEQLASFLSEGLETLASNGNRLGSTSIPVSLTCGGVIDTIVPGSVVDFGVPSQTFAYGRSRGMSRVDNFVVQPRPKATATAGDKSVRSHDAAGLVSVSLKGLGYGGTGFESDDEAFESSFLITADAVPSLDKTRRVVGQVLDASSMAFLERLASLPTKRGIRGVIPGQTSGPPLLKTVVREVAVSRVTDPSLSS</sequence>
<dbReference type="AlphaFoldDB" id="A0A8J9S356"/>
<feature type="domain" description="PPIase cyclophilin-type" evidence="2">
    <location>
        <begin position="144"/>
        <end position="353"/>
    </location>
</feature>
<keyword evidence="1" id="KW-0732">Signal</keyword>
<dbReference type="GO" id="GO:0003755">
    <property type="term" value="F:peptidyl-prolyl cis-trans isomerase activity"/>
    <property type="evidence" value="ECO:0007669"/>
    <property type="project" value="InterPro"/>
</dbReference>
<dbReference type="SUPFAM" id="SSF50891">
    <property type="entry name" value="Cyclophilin-like"/>
    <property type="match status" value="1"/>
</dbReference>
<dbReference type="Gene3D" id="2.40.100.10">
    <property type="entry name" value="Cyclophilin-like"/>
    <property type="match status" value="1"/>
</dbReference>
<protein>
    <recommendedName>
        <fullName evidence="2">PPIase cyclophilin-type domain-containing protein</fullName>
    </recommendedName>
</protein>
<evidence type="ECO:0000256" key="1">
    <source>
        <dbReference type="SAM" id="SignalP"/>
    </source>
</evidence>
<evidence type="ECO:0000313" key="3">
    <source>
        <dbReference type="EMBL" id="CAG9280463.1"/>
    </source>
</evidence>
<dbReference type="InterPro" id="IPR002130">
    <property type="entry name" value="Cyclophilin-type_PPIase_dom"/>
</dbReference>
<dbReference type="InterPro" id="IPR029000">
    <property type="entry name" value="Cyclophilin-like_dom_sf"/>
</dbReference>
<feature type="chain" id="PRO_5035469042" description="PPIase cyclophilin-type domain-containing protein" evidence="1">
    <location>
        <begin position="22"/>
        <end position="363"/>
    </location>
</feature>
<proteinExistence type="predicted"/>
<evidence type="ECO:0000259" key="2">
    <source>
        <dbReference type="PROSITE" id="PS50072"/>
    </source>
</evidence>
<dbReference type="Proteomes" id="UP000836788">
    <property type="component" value="Chromosome 13"/>
</dbReference>
<organism evidence="3">
    <name type="scientific">Phaeodactylum tricornutum</name>
    <name type="common">Diatom</name>
    <dbReference type="NCBI Taxonomy" id="2850"/>
    <lineage>
        <taxon>Eukaryota</taxon>
        <taxon>Sar</taxon>
        <taxon>Stramenopiles</taxon>
        <taxon>Ochrophyta</taxon>
        <taxon>Bacillariophyta</taxon>
        <taxon>Bacillariophyceae</taxon>
        <taxon>Bacillariophycidae</taxon>
        <taxon>Naviculales</taxon>
        <taxon>Phaeodactylaceae</taxon>
        <taxon>Phaeodactylum</taxon>
    </lineage>
</organism>
<feature type="signal peptide" evidence="1">
    <location>
        <begin position="1"/>
        <end position="21"/>
    </location>
</feature>
<gene>
    <name evidence="3" type="ORF">PTTT1_LOCUS13384</name>
</gene>
<dbReference type="EMBL" id="OU594954">
    <property type="protein sequence ID" value="CAG9280463.1"/>
    <property type="molecule type" value="Genomic_DNA"/>
</dbReference>
<reference evidence="3" key="1">
    <citation type="submission" date="2022-02" db="EMBL/GenBank/DDBJ databases">
        <authorList>
            <person name="Giguere J D."/>
        </authorList>
    </citation>
    <scope>NUCLEOTIDE SEQUENCE</scope>
    <source>
        <strain evidence="3">CCAP 1055/1</strain>
    </source>
</reference>
<name>A0A8J9S356_PHATR</name>
<accession>A0A8J9S356</accession>